<dbReference type="PATRIC" id="fig|400092.3.peg.3385"/>
<organism evidence="4 5">
    <name type="scientific">Pontibacter korlensis</name>
    <dbReference type="NCBI Taxonomy" id="400092"/>
    <lineage>
        <taxon>Bacteria</taxon>
        <taxon>Pseudomonadati</taxon>
        <taxon>Bacteroidota</taxon>
        <taxon>Cytophagia</taxon>
        <taxon>Cytophagales</taxon>
        <taxon>Hymenobacteraceae</taxon>
        <taxon>Pontibacter</taxon>
    </lineage>
</organism>
<dbReference type="SUPFAM" id="SSF53474">
    <property type="entry name" value="alpha/beta-Hydrolases"/>
    <property type="match status" value="1"/>
</dbReference>
<feature type="chain" id="PRO_5002413521" description="Peptidase S9 prolyl oligopeptidase catalytic domain-containing protein" evidence="2">
    <location>
        <begin position="25"/>
        <end position="335"/>
    </location>
</feature>
<dbReference type="InterPro" id="IPR002471">
    <property type="entry name" value="Pept_S9_AS"/>
</dbReference>
<dbReference type="Pfam" id="PF00326">
    <property type="entry name" value="Peptidase_S9"/>
    <property type="match status" value="1"/>
</dbReference>
<dbReference type="EMBL" id="CP009621">
    <property type="protein sequence ID" value="AKD04236.1"/>
    <property type="molecule type" value="Genomic_DNA"/>
</dbReference>
<evidence type="ECO:0000256" key="1">
    <source>
        <dbReference type="ARBA" id="ARBA00022801"/>
    </source>
</evidence>
<dbReference type="InterPro" id="IPR053145">
    <property type="entry name" value="AB_hydrolase_Est10"/>
</dbReference>
<reference evidence="4 5" key="1">
    <citation type="journal article" date="2015" name="Sci. Rep.">
        <title>Unraveling adaptation of Pontibacter korlensis to radiation and infertility in desert through complete genome and comparative transcriptomic analysis.</title>
        <authorList>
            <person name="Dai J."/>
            <person name="Dai W."/>
            <person name="Qiu C."/>
            <person name="Yang Z."/>
            <person name="Zhang Y."/>
            <person name="Zhou M."/>
            <person name="Zhang L."/>
            <person name="Fang C."/>
            <person name="Gao Q."/>
            <person name="Yang Q."/>
            <person name="Li X."/>
            <person name="Wang Z."/>
            <person name="Wang Z."/>
            <person name="Jia Z."/>
            <person name="Chen X."/>
        </authorList>
    </citation>
    <scope>NUCLEOTIDE SEQUENCE [LARGE SCALE GENOMIC DNA]</scope>
    <source>
        <strain evidence="4 5">X14-1T</strain>
    </source>
</reference>
<keyword evidence="1" id="KW-0378">Hydrolase</keyword>
<dbReference type="PROSITE" id="PS00708">
    <property type="entry name" value="PRO_ENDOPEP_SER"/>
    <property type="match status" value="1"/>
</dbReference>
<evidence type="ECO:0000313" key="4">
    <source>
        <dbReference type="EMBL" id="AKD04236.1"/>
    </source>
</evidence>
<dbReference type="PANTHER" id="PTHR43265">
    <property type="entry name" value="ESTERASE ESTD"/>
    <property type="match status" value="1"/>
</dbReference>
<protein>
    <recommendedName>
        <fullName evidence="3">Peptidase S9 prolyl oligopeptidase catalytic domain-containing protein</fullName>
    </recommendedName>
</protein>
<accession>A0A0E3UY87</accession>
<dbReference type="PANTHER" id="PTHR43265:SF1">
    <property type="entry name" value="ESTERASE ESTD"/>
    <property type="match status" value="1"/>
</dbReference>
<dbReference type="PROSITE" id="PS51257">
    <property type="entry name" value="PROKAR_LIPOPROTEIN"/>
    <property type="match status" value="1"/>
</dbReference>
<dbReference type="AlphaFoldDB" id="A0A0E3UY87"/>
<dbReference type="KEGG" id="pko:PKOR_15515"/>
<evidence type="ECO:0000259" key="3">
    <source>
        <dbReference type="Pfam" id="PF00326"/>
    </source>
</evidence>
<dbReference type="InterPro" id="IPR029058">
    <property type="entry name" value="AB_hydrolase_fold"/>
</dbReference>
<keyword evidence="2" id="KW-0732">Signal</keyword>
<dbReference type="GO" id="GO:0004252">
    <property type="term" value="F:serine-type endopeptidase activity"/>
    <property type="evidence" value="ECO:0007669"/>
    <property type="project" value="InterPro"/>
</dbReference>
<dbReference type="InterPro" id="IPR001375">
    <property type="entry name" value="Peptidase_S9_cat"/>
</dbReference>
<dbReference type="GO" id="GO:0006508">
    <property type="term" value="P:proteolysis"/>
    <property type="evidence" value="ECO:0007669"/>
    <property type="project" value="InterPro"/>
</dbReference>
<evidence type="ECO:0000256" key="2">
    <source>
        <dbReference type="SAM" id="SignalP"/>
    </source>
</evidence>
<feature type="signal peptide" evidence="2">
    <location>
        <begin position="1"/>
        <end position="24"/>
    </location>
</feature>
<feature type="domain" description="Peptidase S9 prolyl oligopeptidase catalytic" evidence="3">
    <location>
        <begin position="108"/>
        <end position="315"/>
    </location>
</feature>
<proteinExistence type="predicted"/>
<name>A0A0E3UY87_9BACT</name>
<gene>
    <name evidence="4" type="ORF">PKOR_15515</name>
</gene>
<sequence>MIKYKFFFLICLAFVQASLQNVVASTACISNVEQFTDSSVLYSRRPVSFKSGGHTLKGQLVVPKQVKSKVPAIVFCVGSSSSSTMAHYASFTAALLEQSLPMDSIAILYFDKRGVGESEGRWYTTDFEGRAADAKAAADYLLTLPFIDSDRIAIVGHSQGGWITQVCLSNYPDTFVGGISLAGPTFNVREQVQNDYASMLMCQEQLAEDAARQKALKMVNRDFFLASLLPVKENWKQLKVIKDFTPTSYLRSVNRPLLLVFGEHDALVSPKHAVAALHDLFPQGVPSNIQHVTIQGANHSFKMSDFCHKGTTKTLPYAEACRSAIRHWIRLHLFN</sequence>
<dbReference type="OrthoDB" id="9809549at2"/>
<dbReference type="Gene3D" id="3.40.50.1820">
    <property type="entry name" value="alpha/beta hydrolase"/>
    <property type="match status" value="1"/>
</dbReference>
<keyword evidence="5" id="KW-1185">Reference proteome</keyword>
<dbReference type="Proteomes" id="UP000033109">
    <property type="component" value="Chromosome"/>
</dbReference>
<evidence type="ECO:0000313" key="5">
    <source>
        <dbReference type="Proteomes" id="UP000033109"/>
    </source>
</evidence>
<dbReference type="HOGENOM" id="CLU_890790_0_0_10"/>
<dbReference type="RefSeq" id="WP_046311917.1">
    <property type="nucleotide sequence ID" value="NZ_CBCSCY010000047.1"/>
</dbReference>
<dbReference type="GO" id="GO:0052689">
    <property type="term" value="F:carboxylic ester hydrolase activity"/>
    <property type="evidence" value="ECO:0007669"/>
    <property type="project" value="TreeGrafter"/>
</dbReference>